<feature type="domain" description="Homeodomain phBC6A51-type" evidence="1">
    <location>
        <begin position="37"/>
        <end position="149"/>
    </location>
</feature>
<evidence type="ECO:0000313" key="3">
    <source>
        <dbReference type="Proteomes" id="UP000306980"/>
    </source>
</evidence>
<dbReference type="Gene3D" id="1.10.10.60">
    <property type="entry name" value="Homeodomain-like"/>
    <property type="match status" value="1"/>
</dbReference>
<dbReference type="InterPro" id="IPR009057">
    <property type="entry name" value="Homeodomain-like_sf"/>
</dbReference>
<dbReference type="RefSeq" id="WP_138604054.1">
    <property type="nucleotide sequence ID" value="NZ_VCIA01000001.1"/>
</dbReference>
<dbReference type="Pfam" id="PF13022">
    <property type="entry name" value="HTH_Tnp_1_2"/>
    <property type="match status" value="1"/>
</dbReference>
<dbReference type="SUPFAM" id="SSF46689">
    <property type="entry name" value="Homeodomain-like"/>
    <property type="match status" value="1"/>
</dbReference>
<organism evidence="2 3">
    <name type="scientific">Lentibacillus cibarius</name>
    <dbReference type="NCBI Taxonomy" id="2583219"/>
    <lineage>
        <taxon>Bacteria</taxon>
        <taxon>Bacillati</taxon>
        <taxon>Bacillota</taxon>
        <taxon>Bacilli</taxon>
        <taxon>Bacillales</taxon>
        <taxon>Bacillaceae</taxon>
        <taxon>Lentibacillus</taxon>
    </lineage>
</organism>
<reference evidence="2 3" key="1">
    <citation type="submission" date="2019-05" db="EMBL/GenBank/DDBJ databases">
        <title>Genomic analysis of Lentibacillus sp. NKC220-2.</title>
        <authorList>
            <person name="Oh Y.J."/>
        </authorList>
    </citation>
    <scope>NUCLEOTIDE SEQUENCE [LARGE SCALE GENOMIC DNA]</scope>
    <source>
        <strain evidence="2 3">NKC220-2</strain>
    </source>
</reference>
<dbReference type="Proteomes" id="UP000306980">
    <property type="component" value="Unassembled WGS sequence"/>
</dbReference>
<evidence type="ECO:0000259" key="1">
    <source>
        <dbReference type="Pfam" id="PF13022"/>
    </source>
</evidence>
<dbReference type="AlphaFoldDB" id="A0A5S3QPP4"/>
<evidence type="ECO:0000313" key="2">
    <source>
        <dbReference type="EMBL" id="TMN23161.1"/>
    </source>
</evidence>
<gene>
    <name evidence="2" type="ORF">FFL34_14485</name>
</gene>
<accession>A0A5S3QPP4</accession>
<name>A0A5S3QPP4_9BACI</name>
<dbReference type="InterPro" id="IPR024978">
    <property type="entry name" value="Homeodomain_phBC6A51-type"/>
</dbReference>
<proteinExistence type="predicted"/>
<comment type="caution">
    <text evidence="2">The sequence shown here is derived from an EMBL/GenBank/DDBJ whole genome shotgun (WGS) entry which is preliminary data.</text>
</comment>
<dbReference type="EMBL" id="VCIA01000001">
    <property type="protein sequence ID" value="TMN23161.1"/>
    <property type="molecule type" value="Genomic_DNA"/>
</dbReference>
<sequence>MSENKKQEIQQVMKDSFDYEGLLENPPYPQDHKQLRKLTDNQKRFAVLIASKPFHKMTQGQMAELVGISQVTASKYAHDPRIVEYAELVADKQLKKFTSTVYKELQDIIVNSKSEKNKIDAMKLFFQITGKLEESKNITHKIEQQDAPETQRERERRIVEMEKELLDLDVETDD</sequence>
<protein>
    <recommendedName>
        <fullName evidence="1">Homeodomain phBC6A51-type domain-containing protein</fullName>
    </recommendedName>
</protein>